<evidence type="ECO:0000256" key="6">
    <source>
        <dbReference type="ARBA" id="ARBA00022692"/>
    </source>
</evidence>
<feature type="transmembrane region" description="Helical" evidence="10">
    <location>
        <begin position="237"/>
        <end position="262"/>
    </location>
</feature>
<dbReference type="Proteomes" id="UP000764045">
    <property type="component" value="Unassembled WGS sequence"/>
</dbReference>
<sequence length="451" mass="49023">MENNKATLELGTKPVGPLLMQYALPAIIAMTASSLYNMVDSIFIGQGVGAMAISGLALTFPFMNLAAAFGAAVGVGASTCISVRLGQKDYEAAERVLGNTVTLNLIIGISFSVISLLFLNPILYFFGASEQTLPYARDYMEVILAGNVFSHMYFAMNAVLRAAGKPRQAMYATMFTVVMNTILAPIFIYPLNLGIRGAAYATIIAQMMALVWQMRLFSNKDELLHLKRGIYRLQGRIVKAIIAIGMSPFAMNVCACVVVIFINNGLQKYGGDLAVGAYGIANKVCFIFVMITMGINQGMQPIAGYNYGAQLMDRLMKVVKYAIIAGTVVTTAGFAIAELLPGPCARLFTTDPTLIALSVEGLMIEMLAFPIVGYQMVVTSFFQSIGKAKVSMFLSLSRQLIFLLPLLAVLPPIYGVDGVWWAMPISDTVAAVVTFFMMMSYMRKFKKMTIK</sequence>
<dbReference type="AlphaFoldDB" id="A0A938WLS2"/>
<feature type="transmembrane region" description="Helical" evidence="10">
    <location>
        <begin position="274"/>
        <end position="297"/>
    </location>
</feature>
<evidence type="ECO:0000256" key="8">
    <source>
        <dbReference type="ARBA" id="ARBA00023136"/>
    </source>
</evidence>
<evidence type="ECO:0000256" key="9">
    <source>
        <dbReference type="ARBA" id="ARBA00023251"/>
    </source>
</evidence>
<comment type="similarity">
    <text evidence="2">Belongs to the multi antimicrobial extrusion (MATE) (TC 2.A.66.1) family. MepA subfamily.</text>
</comment>
<protein>
    <recommendedName>
        <fullName evidence="3">Multidrug export protein MepA</fullName>
    </recommendedName>
</protein>
<feature type="transmembrane region" description="Helical" evidence="10">
    <location>
        <begin position="139"/>
        <end position="160"/>
    </location>
</feature>
<evidence type="ECO:0000256" key="2">
    <source>
        <dbReference type="ARBA" id="ARBA00008417"/>
    </source>
</evidence>
<proteinExistence type="inferred from homology"/>
<dbReference type="InterPro" id="IPR051327">
    <property type="entry name" value="MATE_MepA_subfamily"/>
</dbReference>
<dbReference type="PANTHER" id="PTHR43823">
    <property type="entry name" value="SPORULATION PROTEIN YKVU"/>
    <property type="match status" value="1"/>
</dbReference>
<dbReference type="NCBIfam" id="TIGR00797">
    <property type="entry name" value="matE"/>
    <property type="match status" value="1"/>
</dbReference>
<evidence type="ECO:0000256" key="1">
    <source>
        <dbReference type="ARBA" id="ARBA00004651"/>
    </source>
</evidence>
<feature type="transmembrane region" description="Helical" evidence="10">
    <location>
        <begin position="357"/>
        <end position="378"/>
    </location>
</feature>
<accession>A0A938WLS2</accession>
<name>A0A938WLS2_9BACT</name>
<feature type="transmembrane region" description="Helical" evidence="10">
    <location>
        <begin position="197"/>
        <end position="217"/>
    </location>
</feature>
<keyword evidence="8 10" id="KW-0472">Membrane</keyword>
<dbReference type="GO" id="GO:0015297">
    <property type="term" value="F:antiporter activity"/>
    <property type="evidence" value="ECO:0007669"/>
    <property type="project" value="InterPro"/>
</dbReference>
<feature type="transmembrane region" description="Helical" evidence="10">
    <location>
        <begin position="18"/>
        <end position="36"/>
    </location>
</feature>
<evidence type="ECO:0000256" key="3">
    <source>
        <dbReference type="ARBA" id="ARBA00022106"/>
    </source>
</evidence>
<dbReference type="Pfam" id="PF01554">
    <property type="entry name" value="MatE"/>
    <property type="match status" value="2"/>
</dbReference>
<evidence type="ECO:0000256" key="4">
    <source>
        <dbReference type="ARBA" id="ARBA00022448"/>
    </source>
</evidence>
<keyword evidence="7 10" id="KW-1133">Transmembrane helix</keyword>
<dbReference type="InterPro" id="IPR002528">
    <property type="entry name" value="MATE_fam"/>
</dbReference>
<keyword evidence="4" id="KW-0813">Transport</keyword>
<dbReference type="InterPro" id="IPR045070">
    <property type="entry name" value="MATE_MepA-like"/>
</dbReference>
<dbReference type="GO" id="GO:0042910">
    <property type="term" value="F:xenobiotic transmembrane transporter activity"/>
    <property type="evidence" value="ECO:0007669"/>
    <property type="project" value="InterPro"/>
</dbReference>
<organism evidence="11 12">
    <name type="scientific">Marseilla massiliensis</name>
    <dbReference type="NCBI Taxonomy" id="1841864"/>
    <lineage>
        <taxon>Bacteria</taxon>
        <taxon>Pseudomonadati</taxon>
        <taxon>Bacteroidota</taxon>
        <taxon>Bacteroidia</taxon>
        <taxon>Bacteroidales</taxon>
        <taxon>Prevotellaceae</taxon>
        <taxon>Marseilla</taxon>
    </lineage>
</organism>
<feature type="transmembrane region" description="Helical" evidence="10">
    <location>
        <begin position="66"/>
        <end position="85"/>
    </location>
</feature>
<feature type="transmembrane region" description="Helical" evidence="10">
    <location>
        <begin position="43"/>
        <end position="60"/>
    </location>
</feature>
<feature type="transmembrane region" description="Helical" evidence="10">
    <location>
        <begin position="390"/>
        <end position="414"/>
    </location>
</feature>
<evidence type="ECO:0000256" key="10">
    <source>
        <dbReference type="SAM" id="Phobius"/>
    </source>
</evidence>
<keyword evidence="9" id="KW-0046">Antibiotic resistance</keyword>
<evidence type="ECO:0000256" key="7">
    <source>
        <dbReference type="ARBA" id="ARBA00022989"/>
    </source>
</evidence>
<dbReference type="CDD" id="cd13143">
    <property type="entry name" value="MATE_MepA_like"/>
    <property type="match status" value="1"/>
</dbReference>
<evidence type="ECO:0000313" key="12">
    <source>
        <dbReference type="Proteomes" id="UP000764045"/>
    </source>
</evidence>
<comment type="caution">
    <text evidence="11">The sequence shown here is derived from an EMBL/GenBank/DDBJ whole genome shotgun (WGS) entry which is preliminary data.</text>
</comment>
<keyword evidence="5" id="KW-1003">Cell membrane</keyword>
<feature type="transmembrane region" description="Helical" evidence="10">
    <location>
        <begin position="420"/>
        <end position="441"/>
    </location>
</feature>
<feature type="transmembrane region" description="Helical" evidence="10">
    <location>
        <begin position="97"/>
        <end position="119"/>
    </location>
</feature>
<gene>
    <name evidence="11" type="ORF">H6B30_07170</name>
</gene>
<evidence type="ECO:0000313" key="11">
    <source>
        <dbReference type="EMBL" id="MBM6661534.1"/>
    </source>
</evidence>
<keyword evidence="12" id="KW-1185">Reference proteome</keyword>
<evidence type="ECO:0000256" key="5">
    <source>
        <dbReference type="ARBA" id="ARBA00022475"/>
    </source>
</evidence>
<dbReference type="GO" id="GO:0046677">
    <property type="term" value="P:response to antibiotic"/>
    <property type="evidence" value="ECO:0007669"/>
    <property type="project" value="UniProtKB-KW"/>
</dbReference>
<dbReference type="GO" id="GO:0005886">
    <property type="term" value="C:plasma membrane"/>
    <property type="evidence" value="ECO:0007669"/>
    <property type="project" value="UniProtKB-SubCell"/>
</dbReference>
<dbReference type="PIRSF" id="PIRSF006603">
    <property type="entry name" value="DinF"/>
    <property type="match status" value="1"/>
</dbReference>
<dbReference type="EMBL" id="JACJJL010000009">
    <property type="protein sequence ID" value="MBM6661534.1"/>
    <property type="molecule type" value="Genomic_DNA"/>
</dbReference>
<dbReference type="RefSeq" id="WP_205109118.1">
    <property type="nucleotide sequence ID" value="NZ_JACJJL010000009.1"/>
</dbReference>
<feature type="transmembrane region" description="Helical" evidence="10">
    <location>
        <begin position="172"/>
        <end position="191"/>
    </location>
</feature>
<keyword evidence="6 10" id="KW-0812">Transmembrane</keyword>
<comment type="subcellular location">
    <subcellularLocation>
        <location evidence="1">Cell membrane</location>
        <topology evidence="1">Multi-pass membrane protein</topology>
    </subcellularLocation>
</comment>
<reference evidence="11 12" key="1">
    <citation type="journal article" date="2021" name="Sci. Rep.">
        <title>The distribution of antibiotic resistance genes in chicken gut microbiota commensals.</title>
        <authorList>
            <person name="Juricova H."/>
            <person name="Matiasovicova J."/>
            <person name="Kubasova T."/>
            <person name="Cejkova D."/>
            <person name="Rychlik I."/>
        </authorList>
    </citation>
    <scope>NUCLEOTIDE SEQUENCE [LARGE SCALE GENOMIC DNA]</scope>
    <source>
        <strain evidence="11 12">An819</strain>
    </source>
</reference>
<dbReference type="PANTHER" id="PTHR43823:SF3">
    <property type="entry name" value="MULTIDRUG EXPORT PROTEIN MEPA"/>
    <property type="match status" value="1"/>
</dbReference>
<feature type="transmembrane region" description="Helical" evidence="10">
    <location>
        <begin position="318"/>
        <end position="337"/>
    </location>
</feature>
<dbReference type="InterPro" id="IPR048279">
    <property type="entry name" value="MdtK-like"/>
</dbReference>